<feature type="region of interest" description="Disordered" evidence="1">
    <location>
        <begin position="1149"/>
        <end position="1172"/>
    </location>
</feature>
<reference evidence="3" key="1">
    <citation type="journal article" date="2016" name="Nature">
        <title>The genome of the seagrass Zostera marina reveals angiosperm adaptation to the sea.</title>
        <authorList>
            <person name="Olsen J.L."/>
            <person name="Rouze P."/>
            <person name="Verhelst B."/>
            <person name="Lin Y.-C."/>
            <person name="Bayer T."/>
            <person name="Collen J."/>
            <person name="Dattolo E."/>
            <person name="De Paoli E."/>
            <person name="Dittami S."/>
            <person name="Maumus F."/>
            <person name="Michel G."/>
            <person name="Kersting A."/>
            <person name="Lauritano C."/>
            <person name="Lohaus R."/>
            <person name="Toepel M."/>
            <person name="Tonon T."/>
            <person name="Vanneste K."/>
            <person name="Amirebrahimi M."/>
            <person name="Brakel J."/>
            <person name="Bostroem C."/>
            <person name="Chovatia M."/>
            <person name="Grimwood J."/>
            <person name="Jenkins J.W."/>
            <person name="Jueterbock A."/>
            <person name="Mraz A."/>
            <person name="Stam W.T."/>
            <person name="Tice H."/>
            <person name="Bornberg-Bauer E."/>
            <person name="Green P.J."/>
            <person name="Pearson G.A."/>
            <person name="Procaccini G."/>
            <person name="Duarte C.M."/>
            <person name="Schmutz J."/>
            <person name="Reusch T.B.H."/>
            <person name="Van de Peer Y."/>
        </authorList>
    </citation>
    <scope>NUCLEOTIDE SEQUENCE [LARGE SCALE GENOMIC DNA]</scope>
    <source>
        <strain evidence="3">cv. Finnish</strain>
    </source>
</reference>
<keyword evidence="3" id="KW-1185">Reference proteome</keyword>
<dbReference type="Proteomes" id="UP000036987">
    <property type="component" value="Unassembled WGS sequence"/>
</dbReference>
<feature type="compositionally biased region" description="Low complexity" evidence="1">
    <location>
        <begin position="1292"/>
        <end position="1301"/>
    </location>
</feature>
<dbReference type="GO" id="GO:0008240">
    <property type="term" value="F:tripeptidyl-peptidase activity"/>
    <property type="evidence" value="ECO:0000318"/>
    <property type="project" value="GO_Central"/>
</dbReference>
<dbReference type="GO" id="GO:0005829">
    <property type="term" value="C:cytosol"/>
    <property type="evidence" value="ECO:0000318"/>
    <property type="project" value="GO_Central"/>
</dbReference>
<evidence type="ECO:0000313" key="3">
    <source>
        <dbReference type="Proteomes" id="UP000036987"/>
    </source>
</evidence>
<feature type="compositionally biased region" description="Basic and acidic residues" evidence="1">
    <location>
        <begin position="1158"/>
        <end position="1167"/>
    </location>
</feature>
<feature type="compositionally biased region" description="Basic and acidic residues" evidence="1">
    <location>
        <begin position="1305"/>
        <end position="1315"/>
    </location>
</feature>
<evidence type="ECO:0000313" key="2">
    <source>
        <dbReference type="EMBL" id="KMZ66752.1"/>
    </source>
</evidence>
<feature type="region of interest" description="Disordered" evidence="1">
    <location>
        <begin position="1228"/>
        <end position="1317"/>
    </location>
</feature>
<sequence>MDFPVYIDTSLGHNFVMLVSDSDTVHDVKGKILLEYANCFPEMGEINAHAIKIDHRGTLYRLSESVLVGKVFEATIGARLLHVDASSTDPKHNEVRRSKDFLINSKECRDRNPTMLRIENNASHLLQCVPDIPCHSNRDGNSSGVIFDQNVHMVSDSPKKKSKRTKSIIGASGVGTSQSECGKGIDVSKVQKGMDYSYDLYKNVRQNASIKQGNNSSKRKDCGQQSDLQIDGQSDPRKKRHRREDVHTKFDIDKPQVACKEILSKKSEENIFGRTNDPIVKQNNIDLTSLNTPKERKKKKKSSDVSHKQKYNSETTSSHLTLQVANNDRSKHRKKKKKGKHSDNVEVKNILIAADNVEKSLADENGDPVIPMKNKSDTLTISSLETKNALAVSEKVNKEICRQLETPTSEFPLEKEQVISFAEESAMNENSKELVLTSPLDAKAQSNDLETPGFRTIASLPQKISSLPENLGAIGFQEDVDLVIPSEDDVSTAPLVNNDRSKRRKKKKKGKHSDNVEVKNILVAADNVEKSLADENGDSDIPIKNKSDTITVSSLETKNALAISEKVNKEICRQLETPTSEFPLEKEQVIPVAEESAMNENSIKLVLTSPLDAKAQSNDLETPGFRTIASLPQKISSLPESLGTIGFQEDVDLVIPSEDDVSTAPLVNNDRSKRRKKKKKGKHSDNVEVKNILVAADNVEKSLADENGDSDIPMKNKSDTITVFSLETKNALAVSEKVNKEICRLLETPTSEFPLEKEQVIPVAEESAMNENSIELVLTSPLDAKAQSNDLETPGFRTIASLPQKISSLPESLGTIDFQEDVDLVIPSEDDVSTAPLANNDRSKRRKKKKKGKHSDNVEVKNILVAADIVEKSLADENGDSDIPMKNKSDAITVSSLETKNALAVSEMVNKEICRQLETPTSEFPLKKEQVIPVAEESAMNENSIELVLMSPLDAKAQSNDLETPGFRTIASLPQKISSLPESLGAIGFQEDVDLVIPSEDDVSTASLVNKDKSKHCKKKKGKHSDNVKAKNILVAADNVEKLLADENRDSAIPMKSTKNTLSVSSLETKTALAAAENVIEKICRQIETPTSEFPFEKEKVILGGESVMDENSTELVLTSPSDAKMRPVVGEEVNFAEFFLPDVAVAKKKPTVSPEDSGNRKSEIKNRHIFKSKHRELQEEFTTKEELIGGEDENMQRIAKSKRDVENSNMSMQVTVPHRNVHIPCESTHTSKETNLTGIQTRKRSTKSSDKKVHGGVLLSDLEPRELIDNKSHKVKGKASPVNKKTERTKSNSSRKSNSNLAVHSDDVGKETKDSLSVFDSKTKGRNDCYRIAFRKVSGGLLEILENSKTEKPLPFDSLSIFDHISDNVAKDKDTDNSKRQFDFSSSSSDSDSEISDVNETQTVHLHASQPFKESHGIHKSECISGDKSGNREILRHVTTGSQASGQEMKLGAILRNSRSYKKAKLVASQTPAEETEPESLL</sequence>
<feature type="region of interest" description="Disordered" evidence="1">
    <location>
        <begin position="208"/>
        <end position="251"/>
    </location>
</feature>
<feature type="compositionally biased region" description="Polar residues" evidence="1">
    <location>
        <begin position="223"/>
        <end position="232"/>
    </location>
</feature>
<feature type="region of interest" description="Disordered" evidence="1">
    <location>
        <begin position="832"/>
        <end position="856"/>
    </location>
</feature>
<feature type="region of interest" description="Disordered" evidence="1">
    <location>
        <begin position="155"/>
        <end position="182"/>
    </location>
</feature>
<feature type="compositionally biased region" description="Basic residues" evidence="1">
    <location>
        <begin position="501"/>
        <end position="511"/>
    </location>
</feature>
<proteinExistence type="predicted"/>
<organism evidence="2 3">
    <name type="scientific">Zostera marina</name>
    <name type="common">Eelgrass</name>
    <dbReference type="NCBI Taxonomy" id="29655"/>
    <lineage>
        <taxon>Eukaryota</taxon>
        <taxon>Viridiplantae</taxon>
        <taxon>Streptophyta</taxon>
        <taxon>Embryophyta</taxon>
        <taxon>Tracheophyta</taxon>
        <taxon>Spermatophyta</taxon>
        <taxon>Magnoliopsida</taxon>
        <taxon>Liliopsida</taxon>
        <taxon>Zosteraceae</taxon>
        <taxon>Zostera</taxon>
    </lineage>
</organism>
<dbReference type="OrthoDB" id="1093005at2759"/>
<protein>
    <submittedName>
        <fullName evidence="2">Uncharacterized protein</fullName>
    </submittedName>
</protein>
<feature type="compositionally biased region" description="Basic and acidic residues" evidence="1">
    <location>
        <begin position="1371"/>
        <end position="1383"/>
    </location>
</feature>
<accession>A0A0K9PET8</accession>
<feature type="region of interest" description="Disordered" evidence="1">
    <location>
        <begin position="283"/>
        <end position="344"/>
    </location>
</feature>
<feature type="compositionally biased region" description="Basic and acidic residues" evidence="1">
    <location>
        <begin position="1263"/>
        <end position="1273"/>
    </location>
</feature>
<feature type="compositionally biased region" description="Basic residues" evidence="1">
    <location>
        <begin position="672"/>
        <end position="682"/>
    </location>
</feature>
<dbReference type="EMBL" id="LFYR01000958">
    <property type="protein sequence ID" value="KMZ66752.1"/>
    <property type="molecule type" value="Genomic_DNA"/>
</dbReference>
<feature type="compositionally biased region" description="Basic residues" evidence="1">
    <location>
        <begin position="330"/>
        <end position="340"/>
    </location>
</feature>
<feature type="compositionally biased region" description="Basic and acidic residues" evidence="1">
    <location>
        <begin position="1414"/>
        <end position="1423"/>
    </location>
</feature>
<feature type="region of interest" description="Disordered" evidence="1">
    <location>
        <begin position="490"/>
        <end position="513"/>
    </location>
</feature>
<evidence type="ECO:0000256" key="1">
    <source>
        <dbReference type="SAM" id="MobiDB-lite"/>
    </source>
</evidence>
<feature type="region of interest" description="Disordered" evidence="1">
    <location>
        <begin position="661"/>
        <end position="684"/>
    </location>
</feature>
<dbReference type="OMA" id="GKHSDNV"/>
<feature type="compositionally biased region" description="Polar residues" evidence="1">
    <location>
        <begin position="312"/>
        <end position="327"/>
    </location>
</feature>
<name>A0A0K9PET8_ZOSMR</name>
<feature type="region of interest" description="Disordered" evidence="1">
    <location>
        <begin position="1371"/>
        <end position="1431"/>
    </location>
</feature>
<gene>
    <name evidence="2" type="ORF">ZOSMA_28G01120</name>
</gene>
<feature type="compositionally biased region" description="Polar residues" evidence="1">
    <location>
        <begin position="283"/>
        <end position="292"/>
    </location>
</feature>
<comment type="caution">
    <text evidence="2">The sequence shown here is derived from an EMBL/GenBank/DDBJ whole genome shotgun (WGS) entry which is preliminary data.</text>
</comment>
<feature type="compositionally biased region" description="Basic residues" evidence="1">
    <location>
        <begin position="843"/>
        <end position="853"/>
    </location>
</feature>